<keyword evidence="3" id="KW-1185">Reference proteome</keyword>
<proteinExistence type="predicted"/>
<protein>
    <submittedName>
        <fullName evidence="2">Uncharacterized protein</fullName>
    </submittedName>
</protein>
<dbReference type="AlphaFoldDB" id="A0AAV5JNG0"/>
<evidence type="ECO:0000313" key="2">
    <source>
        <dbReference type="EMBL" id="GKV13595.1"/>
    </source>
</evidence>
<gene>
    <name evidence="2" type="ORF">SLEP1_g24588</name>
</gene>
<evidence type="ECO:0000256" key="1">
    <source>
        <dbReference type="SAM" id="MobiDB-lite"/>
    </source>
</evidence>
<feature type="region of interest" description="Disordered" evidence="1">
    <location>
        <begin position="67"/>
        <end position="86"/>
    </location>
</feature>
<organism evidence="2 3">
    <name type="scientific">Rubroshorea leprosula</name>
    <dbReference type="NCBI Taxonomy" id="152421"/>
    <lineage>
        <taxon>Eukaryota</taxon>
        <taxon>Viridiplantae</taxon>
        <taxon>Streptophyta</taxon>
        <taxon>Embryophyta</taxon>
        <taxon>Tracheophyta</taxon>
        <taxon>Spermatophyta</taxon>
        <taxon>Magnoliopsida</taxon>
        <taxon>eudicotyledons</taxon>
        <taxon>Gunneridae</taxon>
        <taxon>Pentapetalae</taxon>
        <taxon>rosids</taxon>
        <taxon>malvids</taxon>
        <taxon>Malvales</taxon>
        <taxon>Dipterocarpaceae</taxon>
        <taxon>Rubroshorea</taxon>
    </lineage>
</organism>
<reference evidence="2 3" key="1">
    <citation type="journal article" date="2021" name="Commun. Biol.">
        <title>The genome of Shorea leprosula (Dipterocarpaceae) highlights the ecological relevance of drought in aseasonal tropical rainforests.</title>
        <authorList>
            <person name="Ng K.K.S."/>
            <person name="Kobayashi M.J."/>
            <person name="Fawcett J.A."/>
            <person name="Hatakeyama M."/>
            <person name="Paape T."/>
            <person name="Ng C.H."/>
            <person name="Ang C.C."/>
            <person name="Tnah L.H."/>
            <person name="Lee C.T."/>
            <person name="Nishiyama T."/>
            <person name="Sese J."/>
            <person name="O'Brien M.J."/>
            <person name="Copetti D."/>
            <person name="Mohd Noor M.I."/>
            <person name="Ong R.C."/>
            <person name="Putra M."/>
            <person name="Sireger I.Z."/>
            <person name="Indrioko S."/>
            <person name="Kosugi Y."/>
            <person name="Izuno A."/>
            <person name="Isagi Y."/>
            <person name="Lee S.L."/>
            <person name="Shimizu K.K."/>
        </authorList>
    </citation>
    <scope>NUCLEOTIDE SEQUENCE [LARGE SCALE GENOMIC DNA]</scope>
    <source>
        <strain evidence="2">214</strain>
    </source>
</reference>
<comment type="caution">
    <text evidence="2">The sequence shown here is derived from an EMBL/GenBank/DDBJ whole genome shotgun (WGS) entry which is preliminary data.</text>
</comment>
<dbReference type="Proteomes" id="UP001054252">
    <property type="component" value="Unassembled WGS sequence"/>
</dbReference>
<dbReference type="EMBL" id="BPVZ01000039">
    <property type="protein sequence ID" value="GKV13595.1"/>
    <property type="molecule type" value="Genomic_DNA"/>
</dbReference>
<feature type="compositionally biased region" description="Basic and acidic residues" evidence="1">
    <location>
        <begin position="73"/>
        <end position="86"/>
    </location>
</feature>
<accession>A0AAV5JNG0</accession>
<evidence type="ECO:0000313" key="3">
    <source>
        <dbReference type="Proteomes" id="UP001054252"/>
    </source>
</evidence>
<name>A0AAV5JNG0_9ROSI</name>
<sequence>MGSPKIGGTRAIKVNPRQFKAREGRFMAISYQKPKQFALTNKSSWWTVEGRAEKIWKLPAGGNFWREEEEEEQNRVEQKEEKEKKK</sequence>